<feature type="region of interest" description="Disordered" evidence="1">
    <location>
        <begin position="199"/>
        <end position="227"/>
    </location>
</feature>
<sequence>MGHFNTQKKKVKTGKIPTYQLDIRDTPSNAEKDAKAAKKQRQRERREARYKLIKEIILEIVNERGLDAVLGIAANSQDPPQSIAATVPVPTQDPAEVDKILDDFINQLIEEDEKDLPGDADDAYEETEEASSGDDDSKSEPDSEFDPPAYEPIIFESIIGQLPDESITLTQPVDLSMPDALLELETSFAELSMEVPNYKSGEVEEPGGEYSFLQGSPGGSDRTSTPPLRQLLDSSMLSIDEGGISMDEGREAETRTGDNTPVSVGSDEPGHSQEASQRWGASFGECLPALQDLHLKKIALGQSPAQPFTDWLEFEFVKWMIERDISQGSREILLKLPIIASRAQLSFGSNYKLNKLLDELPLAGPKWDVKAVTITGDKIGPDNEPIVEKAELWYRDILGVIRELLGNHIYGMDLVFAPRQEFEDTEKTQRVYDEMWTGDWWLRLQTSGDFPDDATIIPVILASDATQLTNFGGGKQAYPVYITLGNIPKAIRRKPNTYGTLLLGYLPVPKLECFTAKAKTHQKERVFHQCMKEIVKPLEQAGRNGVAMECGDGHIRKCFPILAAYCADNPEQTQVACCKRNLCYRCTVGRDQRGEYIVSPDRHHVHTANAVTAQSHGRTTEFYVQNGLRPFGPPFWANLPHCNIHTTLTPDILHQLHKGVFKDHLMKWCLSLADKTEFDDRFKAMPEHSSLRHFKNKVSELSQTTGKEHREMEKVFLGVIAGLLPNGITAAARALLEFIYYAQLPTHTDMTISWLEHALADFHARKHVFIELGIREHFNINKLHAMMHYAIAIRELGALDGYNTESPERLHIDFAKRAYKATNRNDFVSQMVDYLERRERVFKFDAYLKWAIPEYGERDRRQIEASATKKSPGWHVAKQSPFKPASLLCLEPVFGVRWFEYALAEFSTKEFGREIQLNAWDALTIFPKATQYLQDDITLENGFTDIFHVSPHALMTRLLLERRGKRFDTVLIQKKRGDSSYGIKGIY</sequence>
<proteinExistence type="predicted"/>
<accession>A0A8H3CV01</accession>
<dbReference type="EMBL" id="CAJMWX010001176">
    <property type="protein sequence ID" value="CAE6472817.1"/>
    <property type="molecule type" value="Genomic_DNA"/>
</dbReference>
<dbReference type="Pfam" id="PF18759">
    <property type="entry name" value="Plavaka"/>
    <property type="match status" value="1"/>
</dbReference>
<evidence type="ECO:0000313" key="2">
    <source>
        <dbReference type="EMBL" id="CAE6472817.1"/>
    </source>
</evidence>
<dbReference type="Proteomes" id="UP000663888">
    <property type="component" value="Unassembled WGS sequence"/>
</dbReference>
<gene>
    <name evidence="2" type="ORF">RDB_LOCUS110435</name>
    <name evidence="3" type="ORF">RDB_LOCUS123018</name>
</gene>
<feature type="region of interest" description="Disordered" evidence="1">
    <location>
        <begin position="249"/>
        <end position="276"/>
    </location>
</feature>
<evidence type="ECO:0000256" key="1">
    <source>
        <dbReference type="SAM" id="MobiDB-lite"/>
    </source>
</evidence>
<feature type="region of interest" description="Disordered" evidence="1">
    <location>
        <begin position="1"/>
        <end position="46"/>
    </location>
</feature>
<protein>
    <submittedName>
        <fullName evidence="3">Uncharacterized protein</fullName>
    </submittedName>
</protein>
<dbReference type="Proteomes" id="UP000663861">
    <property type="component" value="Unassembled WGS sequence"/>
</dbReference>
<feature type="compositionally biased region" description="Acidic residues" evidence="1">
    <location>
        <begin position="111"/>
        <end position="134"/>
    </location>
</feature>
<evidence type="ECO:0000313" key="4">
    <source>
        <dbReference type="Proteomes" id="UP000663861"/>
    </source>
</evidence>
<feature type="compositionally biased region" description="Basic residues" evidence="1">
    <location>
        <begin position="1"/>
        <end position="13"/>
    </location>
</feature>
<evidence type="ECO:0000313" key="3">
    <source>
        <dbReference type="EMBL" id="CAE6501464.1"/>
    </source>
</evidence>
<comment type="caution">
    <text evidence="3">The sequence shown here is derived from an EMBL/GenBank/DDBJ whole genome shotgun (WGS) entry which is preliminary data.</text>
</comment>
<dbReference type="AlphaFoldDB" id="A0A8H3CV01"/>
<name>A0A8H3CV01_9AGAM</name>
<organism evidence="3 4">
    <name type="scientific">Rhizoctonia solani</name>
    <dbReference type="NCBI Taxonomy" id="456999"/>
    <lineage>
        <taxon>Eukaryota</taxon>
        <taxon>Fungi</taxon>
        <taxon>Dikarya</taxon>
        <taxon>Basidiomycota</taxon>
        <taxon>Agaricomycotina</taxon>
        <taxon>Agaricomycetes</taxon>
        <taxon>Cantharellales</taxon>
        <taxon>Ceratobasidiaceae</taxon>
        <taxon>Rhizoctonia</taxon>
    </lineage>
</organism>
<dbReference type="EMBL" id="CAJMWY010003326">
    <property type="protein sequence ID" value="CAE6501464.1"/>
    <property type="molecule type" value="Genomic_DNA"/>
</dbReference>
<feature type="compositionally biased region" description="Basic and acidic residues" evidence="1">
    <location>
        <begin position="22"/>
        <end position="36"/>
    </location>
</feature>
<dbReference type="InterPro" id="IPR041078">
    <property type="entry name" value="Plavaka"/>
</dbReference>
<feature type="region of interest" description="Disordered" evidence="1">
    <location>
        <begin position="111"/>
        <end position="148"/>
    </location>
</feature>
<reference evidence="3" key="1">
    <citation type="submission" date="2021-01" db="EMBL/GenBank/DDBJ databases">
        <authorList>
            <person name="Kaushik A."/>
        </authorList>
    </citation>
    <scope>NUCLEOTIDE SEQUENCE</scope>
    <source>
        <strain evidence="2">AG4-R118</strain>
        <strain evidence="3">AG4-RS23</strain>
    </source>
</reference>